<evidence type="ECO:0000256" key="6">
    <source>
        <dbReference type="SAM" id="MobiDB-lite"/>
    </source>
</evidence>
<dbReference type="GO" id="GO:0005634">
    <property type="term" value="C:nucleus"/>
    <property type="evidence" value="ECO:0007669"/>
    <property type="project" value="UniProtKB-SubCell"/>
</dbReference>
<dbReference type="InterPro" id="IPR003511">
    <property type="entry name" value="HORMA_dom"/>
</dbReference>
<comment type="caution">
    <text evidence="8">The sequence shown here is derived from an EMBL/GenBank/DDBJ whole genome shotgun (WGS) entry which is preliminary data.</text>
</comment>
<dbReference type="AlphaFoldDB" id="A0A8K1FAY3"/>
<evidence type="ECO:0000256" key="2">
    <source>
        <dbReference type="ARBA" id="ARBA00004286"/>
    </source>
</evidence>
<feature type="region of interest" description="Disordered" evidence="6">
    <location>
        <begin position="484"/>
        <end position="504"/>
    </location>
</feature>
<dbReference type="OrthoDB" id="1928087at2759"/>
<dbReference type="InterPro" id="IPR051294">
    <property type="entry name" value="HORMA_MeioticProgression"/>
</dbReference>
<feature type="domain" description="HORMA" evidence="7">
    <location>
        <begin position="20"/>
        <end position="230"/>
    </location>
</feature>
<evidence type="ECO:0000313" key="8">
    <source>
        <dbReference type="EMBL" id="TMW55546.1"/>
    </source>
</evidence>
<evidence type="ECO:0000313" key="9">
    <source>
        <dbReference type="Proteomes" id="UP000794436"/>
    </source>
</evidence>
<proteinExistence type="predicted"/>
<evidence type="ECO:0000259" key="7">
    <source>
        <dbReference type="PROSITE" id="PS50815"/>
    </source>
</evidence>
<name>A0A8K1FAY3_PYTOL</name>
<reference evidence="8" key="1">
    <citation type="submission" date="2019-03" db="EMBL/GenBank/DDBJ databases">
        <title>Long read genome sequence of the mycoparasitic Pythium oligandrum ATCC 38472 isolated from sugarbeet rhizosphere.</title>
        <authorList>
            <person name="Gaulin E."/>
        </authorList>
    </citation>
    <scope>NUCLEOTIDE SEQUENCE</scope>
    <source>
        <strain evidence="8">ATCC 38472_TT</strain>
    </source>
</reference>
<feature type="compositionally biased region" description="Polar residues" evidence="6">
    <location>
        <begin position="491"/>
        <end position="504"/>
    </location>
</feature>
<sequence length="526" mass="57886">MARSAAAAATAQKAKGLTHIQSMNVIRNMIRVSVSEICYLRNLFPDDMFKERIYADMHIKCLAPQKEKTSKDAEDALLVTRWLEDGVFEALEKKYLETLIFCIYSTSVTKQPHELLESYTYKIQHASSGSTKLATSFTGSNSMDCSPENVKAQAIQMIRSLVSLVNSLDPLPEQRLITIKMIFNSDCPQGWQPKYFERATPEYSSAVASPSLKLSIGKLVTPHHSVVMELEATDVTVDPVSTQASLRDKTTNDDPDELSCKSECDTQPDREDIPELVDDTCPKGKRQLSSGYDSNHTDAFTTPIERTGALSSGATSTDLFSYIFKRGNIDTSRDEFPPLSPGVIKSLVRKLVQGGILRVGVTPESYNVVADCELLKSAINVTHGRMKRHVTEKSLSTALDVPMTTAEALLVWMEQKSLLQRSNGVTNPGYKVIFTESNRATIRAALNAARNAAKAKMQTPRQAKSSSVYEFAEAPSELSVNKVASVKRKTSSQGRGATRPSSCAGTPIFQVRKALKKRRLALNSIG</sequence>
<evidence type="ECO:0000256" key="3">
    <source>
        <dbReference type="ARBA" id="ARBA00022454"/>
    </source>
</evidence>
<dbReference type="Proteomes" id="UP000794436">
    <property type="component" value="Unassembled WGS sequence"/>
</dbReference>
<accession>A0A8K1FAY3</accession>
<dbReference type="PROSITE" id="PS50815">
    <property type="entry name" value="HORMA"/>
    <property type="match status" value="1"/>
</dbReference>
<dbReference type="PANTHER" id="PTHR48225:SF7">
    <property type="entry name" value="MEIOSIS-SPECIFIC PROTEIN HOP1"/>
    <property type="match status" value="1"/>
</dbReference>
<dbReference type="SUPFAM" id="SSF56019">
    <property type="entry name" value="The spindle assembly checkpoint protein mad2"/>
    <property type="match status" value="1"/>
</dbReference>
<keyword evidence="9" id="KW-1185">Reference proteome</keyword>
<dbReference type="Pfam" id="PF02301">
    <property type="entry name" value="HORMA"/>
    <property type="match status" value="1"/>
</dbReference>
<evidence type="ECO:0000256" key="5">
    <source>
        <dbReference type="ARBA" id="ARBA00023254"/>
    </source>
</evidence>
<dbReference type="PANTHER" id="PTHR48225">
    <property type="entry name" value="HORMA DOMAIN-CONTAINING PROTEIN 1"/>
    <property type="match status" value="1"/>
</dbReference>
<dbReference type="EMBL" id="SPLM01000147">
    <property type="protein sequence ID" value="TMW55546.1"/>
    <property type="molecule type" value="Genomic_DNA"/>
</dbReference>
<keyword evidence="4" id="KW-0539">Nucleus</keyword>
<dbReference type="GO" id="GO:0005694">
    <property type="term" value="C:chromosome"/>
    <property type="evidence" value="ECO:0007669"/>
    <property type="project" value="UniProtKB-SubCell"/>
</dbReference>
<protein>
    <recommendedName>
        <fullName evidence="7">HORMA domain-containing protein</fullName>
    </recommendedName>
</protein>
<organism evidence="8 9">
    <name type="scientific">Pythium oligandrum</name>
    <name type="common">Mycoparasitic fungus</name>
    <dbReference type="NCBI Taxonomy" id="41045"/>
    <lineage>
        <taxon>Eukaryota</taxon>
        <taxon>Sar</taxon>
        <taxon>Stramenopiles</taxon>
        <taxon>Oomycota</taxon>
        <taxon>Peronosporomycetes</taxon>
        <taxon>Pythiales</taxon>
        <taxon>Pythiaceae</taxon>
        <taxon>Pythium</taxon>
    </lineage>
</organism>
<keyword evidence="5" id="KW-0469">Meiosis</keyword>
<comment type="subcellular location">
    <subcellularLocation>
        <location evidence="2">Chromosome</location>
    </subcellularLocation>
    <subcellularLocation>
        <location evidence="1">Nucleus</location>
    </subcellularLocation>
</comment>
<dbReference type="GO" id="GO:0051321">
    <property type="term" value="P:meiotic cell cycle"/>
    <property type="evidence" value="ECO:0007669"/>
    <property type="project" value="UniProtKB-KW"/>
</dbReference>
<keyword evidence="3" id="KW-0158">Chromosome</keyword>
<feature type="compositionally biased region" description="Basic and acidic residues" evidence="6">
    <location>
        <begin position="246"/>
        <end position="273"/>
    </location>
</feature>
<gene>
    <name evidence="8" type="ORF">Poli38472_010428</name>
</gene>
<evidence type="ECO:0000256" key="4">
    <source>
        <dbReference type="ARBA" id="ARBA00023242"/>
    </source>
</evidence>
<feature type="region of interest" description="Disordered" evidence="6">
    <location>
        <begin position="241"/>
        <end position="294"/>
    </location>
</feature>
<dbReference type="InterPro" id="IPR036570">
    <property type="entry name" value="HORMA_dom_sf"/>
</dbReference>
<dbReference type="Gene3D" id="3.30.900.10">
    <property type="entry name" value="HORMA domain"/>
    <property type="match status" value="1"/>
</dbReference>
<evidence type="ECO:0000256" key="1">
    <source>
        <dbReference type="ARBA" id="ARBA00004123"/>
    </source>
</evidence>